<comment type="caution">
    <text evidence="1">The sequence shown here is derived from an EMBL/GenBank/DDBJ whole genome shotgun (WGS) entry which is preliminary data.</text>
</comment>
<gene>
    <name evidence="1" type="ORF">FRX57_02765</name>
</gene>
<protein>
    <submittedName>
        <fullName evidence="1">Uncharacterized protein</fullName>
    </submittedName>
</protein>
<sequence length="78" mass="8971">MLEGLHYRQVDESERLVELALNLRYTLNAKTIKVSKLSKDRLKAKIKQAFQTQSGHKGSTASSFVEKIQRLNAHFQNK</sequence>
<evidence type="ECO:0000313" key="1">
    <source>
        <dbReference type="EMBL" id="TWS99288.1"/>
    </source>
</evidence>
<keyword evidence="2" id="KW-1185">Reference proteome</keyword>
<name>A0A5C5SGP0_9STRE</name>
<dbReference type="Proteomes" id="UP000317430">
    <property type="component" value="Unassembled WGS sequence"/>
</dbReference>
<reference evidence="1 2" key="1">
    <citation type="submission" date="2019-08" db="EMBL/GenBank/DDBJ databases">
        <authorList>
            <person name="Lei W."/>
        </authorList>
    </citation>
    <scope>NUCLEOTIDE SEQUENCE [LARGE SCALE GENOMIC DNA]</scope>
    <source>
        <strain evidence="1 2">CCUG 66496</strain>
    </source>
</reference>
<evidence type="ECO:0000313" key="2">
    <source>
        <dbReference type="Proteomes" id="UP000317430"/>
    </source>
</evidence>
<dbReference type="OrthoDB" id="2231689at2"/>
<dbReference type="EMBL" id="VOHL01000001">
    <property type="protein sequence ID" value="TWS99288.1"/>
    <property type="molecule type" value="Genomic_DNA"/>
</dbReference>
<accession>A0A5C5SGP0</accession>
<organism evidence="1 2">
    <name type="scientific">Streptococcus cuniculipharyngis</name>
    <dbReference type="NCBI Taxonomy" id="1562651"/>
    <lineage>
        <taxon>Bacteria</taxon>
        <taxon>Bacillati</taxon>
        <taxon>Bacillota</taxon>
        <taxon>Bacilli</taxon>
        <taxon>Lactobacillales</taxon>
        <taxon>Streptococcaceae</taxon>
        <taxon>Streptococcus</taxon>
    </lineage>
</organism>
<proteinExistence type="predicted"/>
<dbReference type="AlphaFoldDB" id="A0A5C5SGP0"/>